<dbReference type="eggNOG" id="COG1028">
    <property type="taxonomic scope" value="Bacteria"/>
</dbReference>
<evidence type="ECO:0000313" key="3">
    <source>
        <dbReference type="EMBL" id="EFW05462.1"/>
    </source>
</evidence>
<keyword evidence="2" id="KW-0560">Oxidoreductase</keyword>
<dbReference type="GeneID" id="78230894"/>
<protein>
    <submittedName>
        <fullName evidence="3">FabG protein</fullName>
    </submittedName>
</protein>
<dbReference type="EMBL" id="ADKX01000023">
    <property type="protein sequence ID" value="EFW05462.1"/>
    <property type="molecule type" value="Genomic_DNA"/>
</dbReference>
<dbReference type="PRINTS" id="PR00081">
    <property type="entry name" value="GDHRDH"/>
</dbReference>
<evidence type="ECO:0000256" key="1">
    <source>
        <dbReference type="ARBA" id="ARBA00006484"/>
    </source>
</evidence>
<dbReference type="SUPFAM" id="SSF51735">
    <property type="entry name" value="NAD(P)-binding Rossmann-fold domains"/>
    <property type="match status" value="1"/>
</dbReference>
<reference evidence="3 4" key="1">
    <citation type="submission" date="2010-12" db="EMBL/GenBank/DDBJ databases">
        <title>The Genome Sequence of Coprobacillus sp. strain 29_1.</title>
        <authorList>
            <consortium name="The Broad Institute Genome Sequencing Platform"/>
            <person name="Earl A."/>
            <person name="Ward D."/>
            <person name="Feldgarden M."/>
            <person name="Gevers D."/>
            <person name="Daigneault M."/>
            <person name="Sibley C.D."/>
            <person name="White A."/>
            <person name="Strauss J."/>
            <person name="Allen-Vercoe E."/>
            <person name="Young S.K."/>
            <person name="Zeng Q."/>
            <person name="Gargeya S."/>
            <person name="Fitzgerald M."/>
            <person name="Haas B."/>
            <person name="Abouelleil A."/>
            <person name="Alvarado L."/>
            <person name="Arachchi H.M."/>
            <person name="Berlin A."/>
            <person name="Brown A."/>
            <person name="Chapman S.B."/>
            <person name="Chen Z."/>
            <person name="Dunbar C."/>
            <person name="Freedman E."/>
            <person name="Gearin G."/>
            <person name="Gellesch M."/>
            <person name="Goldberg J."/>
            <person name="Griggs A."/>
            <person name="Gujja S."/>
            <person name="Heilman E."/>
            <person name="Heiman D."/>
            <person name="Howarth C."/>
            <person name="Larson L."/>
            <person name="Lui A."/>
            <person name="MacDonald P.J.P."/>
            <person name="Mehta T."/>
            <person name="Montmayeur A."/>
            <person name="Murphy C."/>
            <person name="Neiman D."/>
            <person name="Pearson M."/>
            <person name="Priest M."/>
            <person name="Roberts A."/>
            <person name="Saif S."/>
            <person name="Shea T."/>
            <person name="Shenoy N."/>
            <person name="Sisk P."/>
            <person name="Stolte C."/>
            <person name="Sykes S."/>
            <person name="White J."/>
            <person name="Yandava C."/>
            <person name="Nusbaum C."/>
            <person name="Birren B."/>
        </authorList>
    </citation>
    <scope>NUCLEOTIDE SEQUENCE [LARGE SCALE GENOMIC DNA]</scope>
    <source>
        <strain evidence="3 4">29_1</strain>
    </source>
</reference>
<dbReference type="PANTHER" id="PTHR43008">
    <property type="entry name" value="BENZIL REDUCTASE"/>
    <property type="match status" value="1"/>
</dbReference>
<dbReference type="AlphaFoldDB" id="E7G921"/>
<dbReference type="NCBIfam" id="NF005395">
    <property type="entry name" value="PRK06940.1"/>
    <property type="match status" value="1"/>
</dbReference>
<comment type="caution">
    <text evidence="3">The sequence shown here is derived from an EMBL/GenBank/DDBJ whole genome shotgun (WGS) entry which is preliminary data.</text>
</comment>
<dbReference type="Pfam" id="PF00106">
    <property type="entry name" value="adh_short"/>
    <property type="match status" value="1"/>
</dbReference>
<evidence type="ECO:0000313" key="4">
    <source>
        <dbReference type="Proteomes" id="UP000003157"/>
    </source>
</evidence>
<gene>
    <name evidence="3" type="ORF">HMPREF9488_01259</name>
</gene>
<name>E7G921_9FIRM</name>
<comment type="similarity">
    <text evidence="1">Belongs to the short-chain dehydrogenases/reductases (SDR) family.</text>
</comment>
<evidence type="ECO:0000256" key="2">
    <source>
        <dbReference type="ARBA" id="ARBA00023002"/>
    </source>
</evidence>
<dbReference type="GO" id="GO:0050664">
    <property type="term" value="F:oxidoreductase activity, acting on NAD(P)H, oxygen as acceptor"/>
    <property type="evidence" value="ECO:0007669"/>
    <property type="project" value="TreeGrafter"/>
</dbReference>
<sequence>MKDVMIVTGAGQISMAIARRMGYGMKIVMGDKSIENAINIAKIMNDAGFDVIPFQMDLASKESILELIAEAQKYGDITMLVNGAGVSPSQASIEMILKVDLYGTAVLLEEVGKVIKEGGVGVTISSQSGHRMPALNAKVDSLLAMTPTEDLLNLEVLQPQNLSDSLHAYQIAKRCNEKRVMAESVKWGERGARINSISPGIVVTPLAIDEFNGPRGDFYKNMFANCPAKRPATADEIANVAELLMSHKGAFITGTDFLIDGGATASYFYGPLKP</sequence>
<dbReference type="Pfam" id="PF13561">
    <property type="entry name" value="adh_short_C2"/>
    <property type="match status" value="1"/>
</dbReference>
<dbReference type="OrthoDB" id="9803333at2"/>
<accession>E7G921</accession>
<dbReference type="RefSeq" id="WP_008788375.1">
    <property type="nucleotide sequence ID" value="NZ_AKCB01000002.1"/>
</dbReference>
<dbReference type="Gene3D" id="3.40.50.720">
    <property type="entry name" value="NAD(P)-binding Rossmann-like Domain"/>
    <property type="match status" value="1"/>
</dbReference>
<organism evidence="3 4">
    <name type="scientific">Coprobacillus cateniformis</name>
    <dbReference type="NCBI Taxonomy" id="100884"/>
    <lineage>
        <taxon>Bacteria</taxon>
        <taxon>Bacillati</taxon>
        <taxon>Bacillota</taxon>
        <taxon>Erysipelotrichia</taxon>
        <taxon>Erysipelotrichales</taxon>
        <taxon>Coprobacillaceae</taxon>
        <taxon>Coprobacillus</taxon>
    </lineage>
</organism>
<dbReference type="Proteomes" id="UP000003157">
    <property type="component" value="Unassembled WGS sequence"/>
</dbReference>
<keyword evidence="4" id="KW-1185">Reference proteome</keyword>
<dbReference type="InterPro" id="IPR002347">
    <property type="entry name" value="SDR_fam"/>
</dbReference>
<proteinExistence type="inferred from homology"/>
<dbReference type="STRING" id="100884.GCA_000269565_03100"/>
<dbReference type="HOGENOM" id="CLU_010194_42_1_9"/>
<dbReference type="PANTHER" id="PTHR43008:SF4">
    <property type="entry name" value="CHAIN DEHYDROGENASE, PUTATIVE (AFU_ORTHOLOGUE AFUA_4G08710)-RELATED"/>
    <property type="match status" value="1"/>
</dbReference>
<dbReference type="InterPro" id="IPR036291">
    <property type="entry name" value="NAD(P)-bd_dom_sf"/>
</dbReference>